<comment type="caution">
    <text evidence="2">The sequence shown here is derived from an EMBL/GenBank/DDBJ whole genome shotgun (WGS) entry which is preliminary data.</text>
</comment>
<reference evidence="2 3" key="1">
    <citation type="submission" date="2017-12" db="EMBL/GenBank/DDBJ databases">
        <title>Sequencing, de novo assembly and annotation of complete genome of a new Thraustochytrid species, strain FCC1311.</title>
        <authorList>
            <person name="Sedici K."/>
            <person name="Godart F."/>
            <person name="Aiese Cigliano R."/>
            <person name="Sanseverino W."/>
            <person name="Barakat M."/>
            <person name="Ortet P."/>
            <person name="Marechal E."/>
            <person name="Cagnac O."/>
            <person name="Amato A."/>
        </authorList>
    </citation>
    <scope>NUCLEOTIDE SEQUENCE [LARGE SCALE GENOMIC DNA]</scope>
</reference>
<dbReference type="Gene3D" id="2.120.10.30">
    <property type="entry name" value="TolB, C-terminal domain"/>
    <property type="match status" value="1"/>
</dbReference>
<evidence type="ECO:0000313" key="3">
    <source>
        <dbReference type="Proteomes" id="UP000241890"/>
    </source>
</evidence>
<keyword evidence="3" id="KW-1185">Reference proteome</keyword>
<organism evidence="2 3">
    <name type="scientific">Hondaea fermentalgiana</name>
    <dbReference type="NCBI Taxonomy" id="2315210"/>
    <lineage>
        <taxon>Eukaryota</taxon>
        <taxon>Sar</taxon>
        <taxon>Stramenopiles</taxon>
        <taxon>Bigyra</taxon>
        <taxon>Labyrinthulomycetes</taxon>
        <taxon>Thraustochytrida</taxon>
        <taxon>Thraustochytriidae</taxon>
        <taxon>Hondaea</taxon>
    </lineage>
</organism>
<dbReference type="Proteomes" id="UP000241890">
    <property type="component" value="Unassembled WGS sequence"/>
</dbReference>
<dbReference type="EMBL" id="BEYU01000115">
    <property type="protein sequence ID" value="GBG32096.1"/>
    <property type="molecule type" value="Genomic_DNA"/>
</dbReference>
<dbReference type="Pfam" id="PF08450">
    <property type="entry name" value="SGL"/>
    <property type="match status" value="1"/>
</dbReference>
<dbReference type="AlphaFoldDB" id="A0A2R5GMJ0"/>
<dbReference type="OrthoDB" id="423498at2759"/>
<evidence type="ECO:0000259" key="1">
    <source>
        <dbReference type="Pfam" id="PF08450"/>
    </source>
</evidence>
<gene>
    <name evidence="2" type="ORF">FCC1311_083212</name>
</gene>
<proteinExistence type="predicted"/>
<dbReference type="InterPro" id="IPR013658">
    <property type="entry name" value="SGL"/>
</dbReference>
<dbReference type="InterPro" id="IPR051262">
    <property type="entry name" value="SMP-30/CGR1_Lactonase"/>
</dbReference>
<dbReference type="InterPro" id="IPR011042">
    <property type="entry name" value="6-blade_b-propeller_TolB-like"/>
</dbReference>
<dbReference type="PANTHER" id="PTHR47572">
    <property type="entry name" value="LIPOPROTEIN-RELATED"/>
    <property type="match status" value="1"/>
</dbReference>
<accession>A0A2R5GMJ0</accession>
<evidence type="ECO:0000313" key="2">
    <source>
        <dbReference type="EMBL" id="GBG32096.1"/>
    </source>
</evidence>
<dbReference type="SUPFAM" id="SSF63829">
    <property type="entry name" value="Calcium-dependent phosphotriesterase"/>
    <property type="match status" value="1"/>
</dbReference>
<dbReference type="InParanoid" id="A0A2R5GMJ0"/>
<sequence>MEIVRDGDQSGEGLVLSGGCLADGNAIWAVSAARGKVVRFADAEALDGRPTEAVATRGSPSGVAVDADGRVYASDLEHGAILKIDVENAKYTAIVQDYEGQPLLGPSSLAFGADGTMYFTDSGPLGESSLDNACGSVFAITRDESGQVLRPLALGCLAHPCGICVSPRDDNIVYVAETLRNRVLRFSRRPHGAFLCSVLHQFSGRIGPSAIAVDPNTGYLYVARYEFDTNTGLISVIDPSGVDQGIVRDIEIPELAGGEISALSLNPDAGELLIFEATSAKLVKLRI</sequence>
<protein>
    <submittedName>
        <fullName evidence="2">Protein STRICTOSIDINE SYNTHASE-LIKE 7</fullName>
    </submittedName>
</protein>
<feature type="domain" description="SMP-30/Gluconolactonase/LRE-like region" evidence="1">
    <location>
        <begin position="24"/>
        <end position="242"/>
    </location>
</feature>
<dbReference type="PANTHER" id="PTHR47572:SF5">
    <property type="entry name" value="BLR2277 PROTEIN"/>
    <property type="match status" value="1"/>
</dbReference>
<name>A0A2R5GMJ0_9STRA</name>